<feature type="region of interest" description="Disordered" evidence="1">
    <location>
        <begin position="406"/>
        <end position="503"/>
    </location>
</feature>
<evidence type="ECO:0000313" key="2">
    <source>
        <dbReference type="EMBL" id="KAF1996709.1"/>
    </source>
</evidence>
<reference evidence="2" key="1">
    <citation type="journal article" date="2020" name="Stud. Mycol.">
        <title>101 Dothideomycetes genomes: a test case for predicting lifestyles and emergence of pathogens.</title>
        <authorList>
            <person name="Haridas S."/>
            <person name="Albert R."/>
            <person name="Binder M."/>
            <person name="Bloem J."/>
            <person name="Labutti K."/>
            <person name="Salamov A."/>
            <person name="Andreopoulos B."/>
            <person name="Baker S."/>
            <person name="Barry K."/>
            <person name="Bills G."/>
            <person name="Bluhm B."/>
            <person name="Cannon C."/>
            <person name="Castanera R."/>
            <person name="Culley D."/>
            <person name="Daum C."/>
            <person name="Ezra D."/>
            <person name="Gonzalez J."/>
            <person name="Henrissat B."/>
            <person name="Kuo A."/>
            <person name="Liang C."/>
            <person name="Lipzen A."/>
            <person name="Lutzoni F."/>
            <person name="Magnuson J."/>
            <person name="Mondo S."/>
            <person name="Nolan M."/>
            <person name="Ohm R."/>
            <person name="Pangilinan J."/>
            <person name="Park H.-J."/>
            <person name="Ramirez L."/>
            <person name="Alfaro M."/>
            <person name="Sun H."/>
            <person name="Tritt A."/>
            <person name="Yoshinaga Y."/>
            <person name="Zwiers L.-H."/>
            <person name="Turgeon B."/>
            <person name="Goodwin S."/>
            <person name="Spatafora J."/>
            <person name="Crous P."/>
            <person name="Grigoriev I."/>
        </authorList>
    </citation>
    <scope>NUCLEOTIDE SEQUENCE</scope>
    <source>
        <strain evidence="2">CBS 123094</strain>
    </source>
</reference>
<dbReference type="OrthoDB" id="10677873at2759"/>
<feature type="compositionally biased region" description="Polar residues" evidence="1">
    <location>
        <begin position="552"/>
        <end position="569"/>
    </location>
</feature>
<accession>A0A6A5W7H5</accession>
<gene>
    <name evidence="2" type="ORF">P154DRAFT_537781</name>
</gene>
<feature type="compositionally biased region" description="Polar residues" evidence="1">
    <location>
        <begin position="475"/>
        <end position="485"/>
    </location>
</feature>
<feature type="compositionally biased region" description="Acidic residues" evidence="1">
    <location>
        <begin position="604"/>
        <end position="613"/>
    </location>
</feature>
<proteinExistence type="predicted"/>
<organism evidence="2 3">
    <name type="scientific">Amniculicola lignicola CBS 123094</name>
    <dbReference type="NCBI Taxonomy" id="1392246"/>
    <lineage>
        <taxon>Eukaryota</taxon>
        <taxon>Fungi</taxon>
        <taxon>Dikarya</taxon>
        <taxon>Ascomycota</taxon>
        <taxon>Pezizomycotina</taxon>
        <taxon>Dothideomycetes</taxon>
        <taxon>Pleosporomycetidae</taxon>
        <taxon>Pleosporales</taxon>
        <taxon>Amniculicolaceae</taxon>
        <taxon>Amniculicola</taxon>
    </lineage>
</organism>
<sequence>MSFNPDHNSNQSPASPNHRLKRKRTSAHASHPTSPTTESYDDCDRPLPGHRKGSFGLREFFSKRSKNGFEKMPQQQPNEPQDYDNMPGQVSGIFYDNCQPKHSEPRLRQEGPLLRRRSTFGNLMNKVKKIVPRRKDSGNSEADKENTIDGCEVVDTRDFTFRPPVNAHDEERQLSRPLGLSASVEQLAEKGMLCFQERSTDQVDQEEGPSEFWRSEAYGNRSCRRRMDPFSVHDEERGCPETPTPLTNAEAGVTDDPHRWRSLNGYSPVPRRDTAAPRVRFSNVVRPLTSPLTRPEIRPLIRRGGLRGGPPPALQNQKREPSITPSLFTISNPAPFSPVPDLSFSFDKIGVLPDVEDVSISNDSPVPQATYHPSSNSSTSPIPMHRLSMAESSTNASFRYTHPHARFHQDSSHNPSMLPPQPSSNCSHCSSTCPSSPPQAPSFETHSSSSFLQLPSPITTSPIPSLSFPLCPEEPQQQAPATSLPPTHIPSAPPHRSFNYPPYRTPHAYHPSRPPVSAFGTHPHVQSHYTSLLAPHPLTRPSTVASSIHPMTSMSPGSQRTGGSVQTARTAVDEEGEGPDGSLGLKRVSHLSGEGGGERRESWEMDCDVDGEAAEERQERGRPRKRWDEI</sequence>
<feature type="region of interest" description="Disordered" evidence="1">
    <location>
        <begin position="360"/>
        <end position="384"/>
    </location>
</feature>
<feature type="compositionally biased region" description="Polar residues" evidence="1">
    <location>
        <begin position="360"/>
        <end position="381"/>
    </location>
</feature>
<feature type="compositionally biased region" description="Low complexity" evidence="1">
    <location>
        <begin position="423"/>
        <end position="434"/>
    </location>
</feature>
<feature type="compositionally biased region" description="Basic and acidic residues" evidence="1">
    <location>
        <begin position="614"/>
        <end position="630"/>
    </location>
</feature>
<keyword evidence="3" id="KW-1185">Reference proteome</keyword>
<protein>
    <submittedName>
        <fullName evidence="2">Uncharacterized protein</fullName>
    </submittedName>
</protein>
<feature type="compositionally biased region" description="Polar residues" evidence="1">
    <location>
        <begin position="1"/>
        <end position="15"/>
    </location>
</feature>
<feature type="region of interest" description="Disordered" evidence="1">
    <location>
        <begin position="301"/>
        <end position="320"/>
    </location>
</feature>
<feature type="compositionally biased region" description="Polar residues" evidence="1">
    <location>
        <begin position="27"/>
        <end position="38"/>
    </location>
</feature>
<dbReference type="Proteomes" id="UP000799779">
    <property type="component" value="Unassembled WGS sequence"/>
</dbReference>
<name>A0A6A5W7H5_9PLEO</name>
<feature type="region of interest" description="Disordered" evidence="1">
    <location>
        <begin position="233"/>
        <end position="273"/>
    </location>
</feature>
<feature type="compositionally biased region" description="Low complexity" evidence="1">
    <location>
        <begin position="454"/>
        <end position="467"/>
    </location>
</feature>
<dbReference type="EMBL" id="ML977622">
    <property type="protein sequence ID" value="KAF1996709.1"/>
    <property type="molecule type" value="Genomic_DNA"/>
</dbReference>
<feature type="region of interest" description="Disordered" evidence="1">
    <location>
        <begin position="552"/>
        <end position="630"/>
    </location>
</feature>
<evidence type="ECO:0000256" key="1">
    <source>
        <dbReference type="SAM" id="MobiDB-lite"/>
    </source>
</evidence>
<evidence type="ECO:0000313" key="3">
    <source>
        <dbReference type="Proteomes" id="UP000799779"/>
    </source>
</evidence>
<feature type="compositionally biased region" description="Polar residues" evidence="1">
    <location>
        <begin position="444"/>
        <end position="453"/>
    </location>
</feature>
<feature type="region of interest" description="Disordered" evidence="1">
    <location>
        <begin position="1"/>
        <end position="83"/>
    </location>
</feature>
<dbReference type="AlphaFoldDB" id="A0A6A5W7H5"/>